<evidence type="ECO:0000256" key="1">
    <source>
        <dbReference type="SAM" id="MobiDB-lite"/>
    </source>
</evidence>
<reference evidence="3 4" key="1">
    <citation type="journal article" date="2018" name="Front. Microbiol.">
        <title>Genome-Wide Analysis of Corynespora cassiicola Leaf Fall Disease Putative Effectors.</title>
        <authorList>
            <person name="Lopez D."/>
            <person name="Ribeiro S."/>
            <person name="Label P."/>
            <person name="Fumanal B."/>
            <person name="Venisse J.S."/>
            <person name="Kohler A."/>
            <person name="de Oliveira R.R."/>
            <person name="Labutti K."/>
            <person name="Lipzen A."/>
            <person name="Lail K."/>
            <person name="Bauer D."/>
            <person name="Ohm R.A."/>
            <person name="Barry K.W."/>
            <person name="Spatafora J."/>
            <person name="Grigoriev I.V."/>
            <person name="Martin F.M."/>
            <person name="Pujade-Renaud V."/>
        </authorList>
    </citation>
    <scope>NUCLEOTIDE SEQUENCE [LARGE SCALE GENOMIC DNA]</scope>
    <source>
        <strain evidence="3 4">Philippines</strain>
    </source>
</reference>
<evidence type="ECO:0000313" key="3">
    <source>
        <dbReference type="EMBL" id="PSN70170.1"/>
    </source>
</evidence>
<feature type="region of interest" description="Disordered" evidence="1">
    <location>
        <begin position="40"/>
        <end position="92"/>
    </location>
</feature>
<proteinExistence type="predicted"/>
<dbReference type="Proteomes" id="UP000240883">
    <property type="component" value="Unassembled WGS sequence"/>
</dbReference>
<name>A0A2T2NXM4_CORCC</name>
<dbReference type="EMBL" id="KZ678132">
    <property type="protein sequence ID" value="PSN70170.1"/>
    <property type="molecule type" value="Genomic_DNA"/>
</dbReference>
<keyword evidence="2" id="KW-0732">Signal</keyword>
<evidence type="ECO:0000256" key="2">
    <source>
        <dbReference type="SAM" id="SignalP"/>
    </source>
</evidence>
<feature type="compositionally biased region" description="Basic residues" evidence="1">
    <location>
        <begin position="150"/>
        <end position="178"/>
    </location>
</feature>
<feature type="compositionally biased region" description="Basic and acidic residues" evidence="1">
    <location>
        <begin position="197"/>
        <end position="208"/>
    </location>
</feature>
<accession>A0A2T2NXM4</accession>
<keyword evidence="4" id="KW-1185">Reference proteome</keyword>
<evidence type="ECO:0000313" key="4">
    <source>
        <dbReference type="Proteomes" id="UP000240883"/>
    </source>
</evidence>
<gene>
    <name evidence="3" type="ORF">BS50DRAFT_632089</name>
</gene>
<feature type="chain" id="PRO_5015412641" evidence="2">
    <location>
        <begin position="19"/>
        <end position="208"/>
    </location>
</feature>
<feature type="region of interest" description="Disordered" evidence="1">
    <location>
        <begin position="127"/>
        <end position="208"/>
    </location>
</feature>
<feature type="signal peptide" evidence="2">
    <location>
        <begin position="1"/>
        <end position="18"/>
    </location>
</feature>
<sequence length="208" mass="21881">MKFYQPLALAVLFGLAAAAPVTFEESLAVRSDGVADPADAPLLAARQPIPQAKAKAGKKGKKGKKAKGGKAKKGKKAKGGKAKKGKKNKRELAHIIEDIMERSAEAYPVAEADGMDLSGFDTVVVARTPEADPEAEWEDIVERSPEPQTKGKKAKGGKKGKKAKGGKAKKGKKGKKAKAAGANGKAKAKAGKKGKKREMAKPEDAFYY</sequence>
<organism evidence="3 4">
    <name type="scientific">Corynespora cassiicola Philippines</name>
    <dbReference type="NCBI Taxonomy" id="1448308"/>
    <lineage>
        <taxon>Eukaryota</taxon>
        <taxon>Fungi</taxon>
        <taxon>Dikarya</taxon>
        <taxon>Ascomycota</taxon>
        <taxon>Pezizomycotina</taxon>
        <taxon>Dothideomycetes</taxon>
        <taxon>Pleosporomycetidae</taxon>
        <taxon>Pleosporales</taxon>
        <taxon>Corynesporascaceae</taxon>
        <taxon>Corynespora</taxon>
    </lineage>
</organism>
<feature type="compositionally biased region" description="Basic residues" evidence="1">
    <location>
        <begin position="55"/>
        <end position="89"/>
    </location>
</feature>
<feature type="compositionally biased region" description="Basic residues" evidence="1">
    <location>
        <begin position="186"/>
        <end position="196"/>
    </location>
</feature>
<dbReference type="AlphaFoldDB" id="A0A2T2NXM4"/>
<protein>
    <submittedName>
        <fullName evidence="3">Uncharacterized protein</fullName>
    </submittedName>
</protein>